<gene>
    <name evidence="1" type="primary">PARPA_11139.1 scaffold 42800</name>
</gene>
<protein>
    <submittedName>
        <fullName evidence="1">Uncharacterized protein</fullName>
    </submittedName>
</protein>
<name>A0A0B7NMU8_9FUNG</name>
<accession>A0A0B7NMU8</accession>
<evidence type="ECO:0000313" key="2">
    <source>
        <dbReference type="Proteomes" id="UP000054107"/>
    </source>
</evidence>
<proteinExistence type="predicted"/>
<dbReference type="Proteomes" id="UP000054107">
    <property type="component" value="Unassembled WGS sequence"/>
</dbReference>
<dbReference type="AlphaFoldDB" id="A0A0B7NMU8"/>
<sequence>MCDQLKNGLMVQVNALHYLGSEEVFRICPLPDNEMNSLSIEKMQTTKSQGTRYAVLSVHTLTEKLEFSRILGANFKSPNAVLNFNKFARSFNSRADGVIIWGSTIVIRDEIVQVNQPTSLLNAVSPAIPVLGGVAAILPSVDVNSDVPAFQQTISTPPPLTEAWLQFIHFQQ</sequence>
<evidence type="ECO:0000313" key="1">
    <source>
        <dbReference type="EMBL" id="CEP16860.1"/>
    </source>
</evidence>
<reference evidence="1 2" key="1">
    <citation type="submission" date="2014-09" db="EMBL/GenBank/DDBJ databases">
        <authorList>
            <person name="Ellenberger Sabrina"/>
        </authorList>
    </citation>
    <scope>NUCLEOTIDE SEQUENCE [LARGE SCALE GENOMIC DNA]</scope>
    <source>
        <strain evidence="1 2">CBS 412.66</strain>
    </source>
</reference>
<dbReference type="OrthoDB" id="2267587at2759"/>
<keyword evidence="2" id="KW-1185">Reference proteome</keyword>
<organism evidence="1 2">
    <name type="scientific">Parasitella parasitica</name>
    <dbReference type="NCBI Taxonomy" id="35722"/>
    <lineage>
        <taxon>Eukaryota</taxon>
        <taxon>Fungi</taxon>
        <taxon>Fungi incertae sedis</taxon>
        <taxon>Mucoromycota</taxon>
        <taxon>Mucoromycotina</taxon>
        <taxon>Mucoromycetes</taxon>
        <taxon>Mucorales</taxon>
        <taxon>Mucorineae</taxon>
        <taxon>Mucoraceae</taxon>
        <taxon>Parasitella</taxon>
    </lineage>
</organism>
<dbReference type="EMBL" id="LN733372">
    <property type="protein sequence ID" value="CEP16860.1"/>
    <property type="molecule type" value="Genomic_DNA"/>
</dbReference>